<evidence type="ECO:0000256" key="8">
    <source>
        <dbReference type="ARBA" id="ARBA00023140"/>
    </source>
</evidence>
<evidence type="ECO:0000256" key="4">
    <source>
        <dbReference type="ARBA" id="ARBA00022723"/>
    </source>
</evidence>
<evidence type="ECO:0000313" key="11">
    <source>
        <dbReference type="EMBL" id="ABE03885.1"/>
    </source>
</evidence>
<evidence type="ECO:0000256" key="9">
    <source>
        <dbReference type="SAM" id="Phobius"/>
    </source>
</evidence>
<accession>A2T1S8</accession>
<feature type="non-terminal residue" evidence="11">
    <location>
        <position position="1"/>
    </location>
</feature>
<dbReference type="AlphaFoldDB" id="A2T1S8"/>
<dbReference type="PANTHER" id="PTHR24096">
    <property type="entry name" value="LONG-CHAIN-FATTY-ACID--COA LIGASE"/>
    <property type="match status" value="1"/>
</dbReference>
<dbReference type="SUPFAM" id="SSF56801">
    <property type="entry name" value="Acetyl-CoA synthetase-like"/>
    <property type="match status" value="1"/>
</dbReference>
<keyword evidence="6" id="KW-0067">ATP-binding</keyword>
<dbReference type="Gene3D" id="3.40.50.980">
    <property type="match status" value="1"/>
</dbReference>
<keyword evidence="5" id="KW-0547">Nucleotide-binding</keyword>
<keyword evidence="9" id="KW-0812">Transmembrane</keyword>
<dbReference type="InterPro" id="IPR000873">
    <property type="entry name" value="AMP-dep_synth/lig_dom"/>
</dbReference>
<keyword evidence="7" id="KW-0460">Magnesium</keyword>
<evidence type="ECO:0000256" key="7">
    <source>
        <dbReference type="ARBA" id="ARBA00022842"/>
    </source>
</evidence>
<evidence type="ECO:0000259" key="10">
    <source>
        <dbReference type="Pfam" id="PF00501"/>
    </source>
</evidence>
<dbReference type="EMBL" id="DQ458226">
    <property type="protein sequence ID" value="ABE03885.1"/>
    <property type="molecule type" value="Genomic_DNA"/>
</dbReference>
<keyword evidence="9" id="KW-0472">Membrane</keyword>
<keyword evidence="4" id="KW-0479">Metal-binding</keyword>
<protein>
    <submittedName>
        <fullName evidence="11">Putative AMP-forming enzyme</fullName>
    </submittedName>
</protein>
<feature type="domain" description="AMP-dependent synthetase/ligase" evidence="10">
    <location>
        <begin position="1"/>
        <end position="195"/>
    </location>
</feature>
<comment type="subcellular location">
    <subcellularLocation>
        <location evidence="2">Peroxisome</location>
    </subcellularLocation>
</comment>
<proteinExistence type="inferred from homology"/>
<sequence length="208" mass="22899">MLTHKNVMTRFNHCLDPQCNSAGFLKPGDPILNFLPLFHGFGFMVTLGYMTMGFHILLMRGYNEHLVLSSIEKYKIQSAFFIPSVMINLVKSPTVSNYDLSSLVELGCGSAPLSGEIFSQINQKFNVKQVRQGYGLTEATLVVTLTPINNKKLTSSGKLATFIDAKIIDIDTQESLGPNKVGEICLKGDVLMKGYAGNVEETKNAIDQ</sequence>
<dbReference type="PANTHER" id="PTHR24096:SF423">
    <property type="entry name" value="GM05240P"/>
    <property type="match status" value="1"/>
</dbReference>
<evidence type="ECO:0000256" key="3">
    <source>
        <dbReference type="ARBA" id="ARBA00006432"/>
    </source>
</evidence>
<dbReference type="GO" id="GO:0005524">
    <property type="term" value="F:ATP binding"/>
    <property type="evidence" value="ECO:0007669"/>
    <property type="project" value="UniProtKB-KW"/>
</dbReference>
<keyword evidence="8" id="KW-0576">Peroxisome</keyword>
<organism evidence="11">
    <name type="scientific">Photuris congener</name>
    <dbReference type="NCBI Taxonomy" id="378080"/>
    <lineage>
        <taxon>Eukaryota</taxon>
        <taxon>Metazoa</taxon>
        <taxon>Ecdysozoa</taxon>
        <taxon>Arthropoda</taxon>
        <taxon>Hexapoda</taxon>
        <taxon>Insecta</taxon>
        <taxon>Pterygota</taxon>
        <taxon>Neoptera</taxon>
        <taxon>Endopterygota</taxon>
        <taxon>Coleoptera</taxon>
        <taxon>Polyphaga</taxon>
        <taxon>Elateriformia</taxon>
        <taxon>Elateroidea</taxon>
        <taxon>Lampyridae</taxon>
        <taxon>Photurinae</taxon>
        <taxon>Photuris</taxon>
    </lineage>
</organism>
<dbReference type="Pfam" id="PF00501">
    <property type="entry name" value="AMP-binding"/>
    <property type="match status" value="1"/>
</dbReference>
<dbReference type="Gene3D" id="2.30.38.10">
    <property type="entry name" value="Luciferase, Domain 3"/>
    <property type="match status" value="1"/>
</dbReference>
<evidence type="ECO:0000256" key="1">
    <source>
        <dbReference type="ARBA" id="ARBA00001946"/>
    </source>
</evidence>
<evidence type="ECO:0000256" key="6">
    <source>
        <dbReference type="ARBA" id="ARBA00022840"/>
    </source>
</evidence>
<name>A2T1S8_9COLE</name>
<dbReference type="GO" id="GO:0016405">
    <property type="term" value="F:CoA-ligase activity"/>
    <property type="evidence" value="ECO:0007669"/>
    <property type="project" value="TreeGrafter"/>
</dbReference>
<evidence type="ECO:0000256" key="5">
    <source>
        <dbReference type="ARBA" id="ARBA00022741"/>
    </source>
</evidence>
<dbReference type="GO" id="GO:0046872">
    <property type="term" value="F:metal ion binding"/>
    <property type="evidence" value="ECO:0007669"/>
    <property type="project" value="UniProtKB-KW"/>
</dbReference>
<reference evidence="11" key="1">
    <citation type="submission" date="2006-01" db="EMBL/GenBank/DDBJ databases">
        <title>AMP-forming proteins in insect genomes: The evolution of beetle bioluminescence.</title>
        <authorList>
            <person name="Day J.C."/>
        </authorList>
    </citation>
    <scope>NUCLEOTIDE SEQUENCE</scope>
    <source>
        <strain evidence="11">AFP01</strain>
    </source>
</reference>
<dbReference type="GO" id="GO:0005777">
    <property type="term" value="C:peroxisome"/>
    <property type="evidence" value="ECO:0007669"/>
    <property type="project" value="UniProtKB-SubCell"/>
</dbReference>
<feature type="transmembrane region" description="Helical" evidence="9">
    <location>
        <begin position="37"/>
        <end position="58"/>
    </location>
</feature>
<keyword evidence="9" id="KW-1133">Transmembrane helix</keyword>
<feature type="non-terminal residue" evidence="11">
    <location>
        <position position="208"/>
    </location>
</feature>
<evidence type="ECO:0000256" key="2">
    <source>
        <dbReference type="ARBA" id="ARBA00004275"/>
    </source>
</evidence>
<comment type="cofactor">
    <cofactor evidence="1">
        <name>Mg(2+)</name>
        <dbReference type="ChEBI" id="CHEBI:18420"/>
    </cofactor>
</comment>
<comment type="similarity">
    <text evidence="3">Belongs to the ATP-dependent AMP-binding enzyme family.</text>
</comment>